<dbReference type="EMBL" id="JWZX01000179">
    <property type="protein sequence ID" value="KOO53555.1"/>
    <property type="molecule type" value="Genomic_DNA"/>
</dbReference>
<evidence type="ECO:0000313" key="1">
    <source>
        <dbReference type="EMBL" id="KOO53555.1"/>
    </source>
</evidence>
<reference evidence="2" key="1">
    <citation type="journal article" date="2015" name="PLoS Genet.">
        <title>Genome Sequence and Transcriptome Analyses of Chrysochromulina tobin: Metabolic Tools for Enhanced Algal Fitness in the Prominent Order Prymnesiales (Haptophyceae).</title>
        <authorList>
            <person name="Hovde B.T."/>
            <person name="Deodato C.R."/>
            <person name="Hunsperger H.M."/>
            <person name="Ryken S.A."/>
            <person name="Yost W."/>
            <person name="Jha R.K."/>
            <person name="Patterson J."/>
            <person name="Monnat R.J. Jr."/>
            <person name="Barlow S.B."/>
            <person name="Starkenburg S.R."/>
            <person name="Cattolico R.A."/>
        </authorList>
    </citation>
    <scope>NUCLEOTIDE SEQUENCE</scope>
    <source>
        <strain evidence="2">CCMP291</strain>
    </source>
</reference>
<dbReference type="AlphaFoldDB" id="A0A0M0LR71"/>
<name>A0A0M0LR71_9EUKA</name>
<accession>A0A0M0LR71</accession>
<keyword evidence="2" id="KW-1185">Reference proteome</keyword>
<sequence length="676" mass="76114">MRLALGKHLAQSLPCRLSQYPPPPPPEVDHEEVDNSENDITVTVAYGLARLLVRHGCHHTAVQEMIAITNNVLAFAQSNILSDMRRLPGSSSIAARIETILAERLKLYEGLDTPHKQMKFIKKMFGPKYVEPTLLFLGERTYTFEDEEGTIHTYKEQEAHAVTFDLVAESMRVMEASDIAYQHVVDTSSRWRVGTRNLPKPTALADITDGTNFLEHPLLVDPEDDDVLIIALMLSADAVETCNPVGVARGKHKIVGVLFSLLNLPSGMRTRKEYIGTAMLALNDDMKFYGATHLLGGCDSDLEPIAGMEASVGAQLRRYSTPVPVTVRGKQWRLKIVPVLLTADFEAQGLFGFESESANAHFLCRLCLFNKSVEGAYTKPTDYISKPGRGRGRKRPWPERTAPEVEALMAELRELREQNDAKGAEEFSTKHGIFSSESPFHSKVTPGFNIVDFRPQDTMHLIGCGLGLRDASELVHWGVKRVKAFDVPKLNGRLASMKEDSADAIDLPAFHPCIVESDELGMAKNKLRLKAAQVHTFMRISEELISPLLGDHVDDPVWQAWLKHVELVNLMMAPNFTLSSVNNLDKMIHEHQALYADLHKAHFLPKHHFMRHVPKDILRCGPPRYYWCFPFEAYNRRVKHWAEHSNRKAELLHVAMMLSLQTALELMEMREAADDE</sequence>
<protein>
    <submittedName>
        <fullName evidence="1">Tpa: zinc finger protein</fullName>
    </submittedName>
</protein>
<dbReference type="OrthoDB" id="7699125at2759"/>
<dbReference type="Proteomes" id="UP000037460">
    <property type="component" value="Unassembled WGS sequence"/>
</dbReference>
<gene>
    <name evidence="1" type="ORF">Ctob_015745</name>
</gene>
<organism evidence="1 2">
    <name type="scientific">Chrysochromulina tobinii</name>
    <dbReference type="NCBI Taxonomy" id="1460289"/>
    <lineage>
        <taxon>Eukaryota</taxon>
        <taxon>Haptista</taxon>
        <taxon>Haptophyta</taxon>
        <taxon>Prymnesiophyceae</taxon>
        <taxon>Prymnesiales</taxon>
        <taxon>Chrysochromulinaceae</taxon>
        <taxon>Chrysochromulina</taxon>
    </lineage>
</organism>
<evidence type="ECO:0000313" key="2">
    <source>
        <dbReference type="Proteomes" id="UP000037460"/>
    </source>
</evidence>
<proteinExistence type="predicted"/>
<comment type="caution">
    <text evidence="1">The sequence shown here is derived from an EMBL/GenBank/DDBJ whole genome shotgun (WGS) entry which is preliminary data.</text>
</comment>